<feature type="compositionally biased region" description="Gly residues" evidence="2">
    <location>
        <begin position="21"/>
        <end position="32"/>
    </location>
</feature>
<evidence type="ECO:0000313" key="5">
    <source>
        <dbReference type="EMBL" id="TQV80444.1"/>
    </source>
</evidence>
<sequence>MSGDDPFEEDRTVIRPMPGGRRPGAGQTGAGQVGADATQAPSLGGAAADSDRTVSPRRAGPAVAAADLSQASFNPLVGAATALLGLAMRLKNSGQLQDVDGLRRRVIEEVKAFERRANETGLSPQSVRAARYALCATLDDLVLNTPWGASSAWGQQSMVALFHNETSGGERFFDLLEKLERDPGRYAEVLELMYLCMSLGFEGKYRVMSRGSIRHGEVREGLFRLIRSRRGEFERELSPHWRGVDAGHKPLSSYVPLWVIAVGTAALVTVMFVLFSYSLNNDSDVVAIELQQLPPIGAVTLARVDAPPPPPPPEIKSELLPRVEGFLEQEIAQGLVVVSEDVQALTIRVRNKGLFGSGSALVEESYLPIIERIGNALRSEPGQIVVAGHSDNIPIRTVRFPSNWHLSLARASSVAKILTGFLTDPGRLSVDGRADNEPIASNASAEGRAENRRIEIILIKEGAVIQ</sequence>
<keyword evidence="1 3" id="KW-0472">Membrane</keyword>
<dbReference type="GO" id="GO:0016020">
    <property type="term" value="C:membrane"/>
    <property type="evidence" value="ECO:0007669"/>
    <property type="project" value="UniProtKB-UniRule"/>
</dbReference>
<feature type="region of interest" description="Disordered" evidence="2">
    <location>
        <begin position="1"/>
        <end position="58"/>
    </location>
</feature>
<organism evidence="5 6">
    <name type="scientific">Denitrobaculum tricleocarpae</name>
    <dbReference type="NCBI Taxonomy" id="2591009"/>
    <lineage>
        <taxon>Bacteria</taxon>
        <taxon>Pseudomonadati</taxon>
        <taxon>Pseudomonadota</taxon>
        <taxon>Alphaproteobacteria</taxon>
        <taxon>Rhodospirillales</taxon>
        <taxon>Rhodospirillaceae</taxon>
        <taxon>Denitrobaculum</taxon>
    </lineage>
</organism>
<evidence type="ECO:0000313" key="6">
    <source>
        <dbReference type="Proteomes" id="UP000315252"/>
    </source>
</evidence>
<dbReference type="NCBIfam" id="TIGR03349">
    <property type="entry name" value="IV_VI_DotU"/>
    <property type="match status" value="1"/>
</dbReference>
<dbReference type="NCBIfam" id="NF038228">
    <property type="entry name" value="IcmH_DotU_IVB"/>
    <property type="match status" value="1"/>
</dbReference>
<dbReference type="InterPro" id="IPR017733">
    <property type="entry name" value="OmpA-like_dom_proteobacteria"/>
</dbReference>
<dbReference type="NCBIfam" id="TIGR03350">
    <property type="entry name" value="type_VI_ompA"/>
    <property type="match status" value="1"/>
</dbReference>
<keyword evidence="6" id="KW-1185">Reference proteome</keyword>
<dbReference type="Gene3D" id="1.25.40.590">
    <property type="entry name" value="Type IV / VI secretion system, DotU"/>
    <property type="match status" value="1"/>
</dbReference>
<dbReference type="PROSITE" id="PS51123">
    <property type="entry name" value="OMPA_2"/>
    <property type="match status" value="1"/>
</dbReference>
<reference evidence="5 6" key="1">
    <citation type="submission" date="2019-06" db="EMBL/GenBank/DDBJ databases">
        <title>Whole genome sequence for Rhodospirillaceae sp. R148.</title>
        <authorList>
            <person name="Wang G."/>
        </authorList>
    </citation>
    <scope>NUCLEOTIDE SEQUENCE [LARGE SCALE GENOMIC DNA]</scope>
    <source>
        <strain evidence="5 6">R148</strain>
    </source>
</reference>
<dbReference type="Proteomes" id="UP000315252">
    <property type="component" value="Unassembled WGS sequence"/>
</dbReference>
<dbReference type="Pfam" id="PF09850">
    <property type="entry name" value="DotU"/>
    <property type="match status" value="1"/>
</dbReference>
<keyword evidence="3" id="KW-0812">Transmembrane</keyword>
<evidence type="ECO:0000259" key="4">
    <source>
        <dbReference type="PROSITE" id="PS51123"/>
    </source>
</evidence>
<evidence type="ECO:0000256" key="3">
    <source>
        <dbReference type="SAM" id="Phobius"/>
    </source>
</evidence>
<proteinExistence type="predicted"/>
<dbReference type="Pfam" id="PF00691">
    <property type="entry name" value="OmpA"/>
    <property type="match status" value="1"/>
</dbReference>
<protein>
    <submittedName>
        <fullName evidence="5">Type VI secretion system protein TssL</fullName>
    </submittedName>
</protein>
<gene>
    <name evidence="5" type="primary">tssL</name>
    <name evidence="5" type="ORF">FKG95_09710</name>
</gene>
<dbReference type="InterPro" id="IPR017732">
    <property type="entry name" value="T4/T6SS_DotU"/>
</dbReference>
<dbReference type="OrthoDB" id="345640at2"/>
<dbReference type="InterPro" id="IPR038522">
    <property type="entry name" value="T4/T6SS_DotU_sf"/>
</dbReference>
<evidence type="ECO:0000256" key="2">
    <source>
        <dbReference type="SAM" id="MobiDB-lite"/>
    </source>
</evidence>
<dbReference type="AlphaFoldDB" id="A0A545TTA0"/>
<dbReference type="Gene3D" id="3.30.1330.60">
    <property type="entry name" value="OmpA-like domain"/>
    <property type="match status" value="1"/>
</dbReference>
<accession>A0A545TTA0</accession>
<dbReference type="PANTHER" id="PTHR38033:SF1">
    <property type="entry name" value="DOTU FAMILY TYPE IV_VI SECRETION SYSTEM PROTEIN"/>
    <property type="match status" value="1"/>
</dbReference>
<dbReference type="SUPFAM" id="SSF103088">
    <property type="entry name" value="OmpA-like"/>
    <property type="match status" value="1"/>
</dbReference>
<keyword evidence="3" id="KW-1133">Transmembrane helix</keyword>
<dbReference type="RefSeq" id="WP_142896158.1">
    <property type="nucleotide sequence ID" value="NZ_ML660054.1"/>
</dbReference>
<dbReference type="CDD" id="cd07185">
    <property type="entry name" value="OmpA_C-like"/>
    <property type="match status" value="1"/>
</dbReference>
<name>A0A545TTA0_9PROT</name>
<dbReference type="InterPro" id="IPR006665">
    <property type="entry name" value="OmpA-like"/>
</dbReference>
<dbReference type="InterPro" id="IPR036737">
    <property type="entry name" value="OmpA-like_sf"/>
</dbReference>
<evidence type="ECO:0000256" key="1">
    <source>
        <dbReference type="PROSITE-ProRule" id="PRU00473"/>
    </source>
</evidence>
<feature type="domain" description="OmpA-like" evidence="4">
    <location>
        <begin position="342"/>
        <end position="462"/>
    </location>
</feature>
<dbReference type="EMBL" id="VHSH01000003">
    <property type="protein sequence ID" value="TQV80444.1"/>
    <property type="molecule type" value="Genomic_DNA"/>
</dbReference>
<dbReference type="PANTHER" id="PTHR38033">
    <property type="entry name" value="MEMBRANE PROTEIN-RELATED"/>
    <property type="match status" value="1"/>
</dbReference>
<feature type="transmembrane region" description="Helical" evidence="3">
    <location>
        <begin position="257"/>
        <end position="279"/>
    </location>
</feature>
<comment type="caution">
    <text evidence="5">The sequence shown here is derived from an EMBL/GenBank/DDBJ whole genome shotgun (WGS) entry which is preliminary data.</text>
</comment>